<dbReference type="RefSeq" id="WP_141961334.1">
    <property type="nucleotide sequence ID" value="NZ_VFOZ01000001.1"/>
</dbReference>
<sequence length="314" mass="34623">MSRRKTERLLNLVVCLLATRRYLSAEQIRQAVPGYPDGSEAFKRMFERDKEELRELGIPLETGSDGDEEAGYRIQRQAYELPEIQLSPDEAAVLGLAARVWQRASLAEAASGALLKLRAAGVDTAEAASLGIEPRVDTHEPAFPDLWSAVRDRRPVTFDYQGVGRSAPQRRHLEPWGVVSRRGRWYVAGHDRDRGQVRVFRLSRILGDVTADGPPGTVVVPEDADVREIVASSSNPAPDRRTATVRLRHGAAHGIRRWAAGVRPDDGDWDVAELGFADVDRLVDYLAGFADDVVVAGPPDVRDAMIQHLKAVLA</sequence>
<evidence type="ECO:0000259" key="2">
    <source>
        <dbReference type="Pfam" id="PF25583"/>
    </source>
</evidence>
<dbReference type="InterPro" id="IPR051534">
    <property type="entry name" value="CBASS_pafABC_assoc_protein"/>
</dbReference>
<accession>A0A543CWR5</accession>
<dbReference type="AlphaFoldDB" id="A0A543CWR5"/>
<evidence type="ECO:0000259" key="1">
    <source>
        <dbReference type="Pfam" id="PF13280"/>
    </source>
</evidence>
<dbReference type="Proteomes" id="UP000316096">
    <property type="component" value="Unassembled WGS sequence"/>
</dbReference>
<dbReference type="Pfam" id="PF13280">
    <property type="entry name" value="WYL"/>
    <property type="match status" value="1"/>
</dbReference>
<dbReference type="GO" id="GO:0000502">
    <property type="term" value="C:proteasome complex"/>
    <property type="evidence" value="ECO:0007669"/>
    <property type="project" value="UniProtKB-KW"/>
</dbReference>
<gene>
    <name evidence="3" type="ORF">FB559_7271</name>
</gene>
<feature type="domain" description="WYL" evidence="1">
    <location>
        <begin position="142"/>
        <end position="206"/>
    </location>
</feature>
<dbReference type="InterPro" id="IPR026881">
    <property type="entry name" value="WYL_dom"/>
</dbReference>
<comment type="caution">
    <text evidence="3">The sequence shown here is derived from an EMBL/GenBank/DDBJ whole genome shotgun (WGS) entry which is preliminary data.</text>
</comment>
<feature type="domain" description="WCX" evidence="2">
    <location>
        <begin position="240"/>
        <end position="313"/>
    </location>
</feature>
<keyword evidence="3" id="KW-0647">Proteasome</keyword>
<dbReference type="PANTHER" id="PTHR34580">
    <property type="match status" value="1"/>
</dbReference>
<name>A0A543CWR5_9ACTN</name>
<evidence type="ECO:0000313" key="4">
    <source>
        <dbReference type="Proteomes" id="UP000316096"/>
    </source>
</evidence>
<evidence type="ECO:0000313" key="3">
    <source>
        <dbReference type="EMBL" id="TQM01511.1"/>
    </source>
</evidence>
<dbReference type="Pfam" id="PF25583">
    <property type="entry name" value="WCX"/>
    <property type="match status" value="1"/>
</dbReference>
<dbReference type="OrthoDB" id="3268930at2"/>
<dbReference type="PROSITE" id="PS52050">
    <property type="entry name" value="WYL"/>
    <property type="match status" value="1"/>
</dbReference>
<dbReference type="PANTHER" id="PTHR34580:SF3">
    <property type="entry name" value="PROTEIN PAFB"/>
    <property type="match status" value="1"/>
</dbReference>
<dbReference type="EMBL" id="VFOZ01000001">
    <property type="protein sequence ID" value="TQM01511.1"/>
    <property type="molecule type" value="Genomic_DNA"/>
</dbReference>
<organism evidence="3 4">
    <name type="scientific">Actinoallomurus bryophytorum</name>
    <dbReference type="NCBI Taxonomy" id="1490222"/>
    <lineage>
        <taxon>Bacteria</taxon>
        <taxon>Bacillati</taxon>
        <taxon>Actinomycetota</taxon>
        <taxon>Actinomycetes</taxon>
        <taxon>Streptosporangiales</taxon>
        <taxon>Thermomonosporaceae</taxon>
        <taxon>Actinoallomurus</taxon>
    </lineage>
</organism>
<dbReference type="InterPro" id="IPR057727">
    <property type="entry name" value="WCX_dom"/>
</dbReference>
<keyword evidence="4" id="KW-1185">Reference proteome</keyword>
<reference evidence="3 4" key="1">
    <citation type="submission" date="2019-06" db="EMBL/GenBank/DDBJ databases">
        <title>Sequencing the genomes of 1000 actinobacteria strains.</title>
        <authorList>
            <person name="Klenk H.-P."/>
        </authorList>
    </citation>
    <scope>NUCLEOTIDE SEQUENCE [LARGE SCALE GENOMIC DNA]</scope>
    <source>
        <strain evidence="3 4">DSM 102200</strain>
    </source>
</reference>
<proteinExistence type="predicted"/>
<protein>
    <submittedName>
        <fullName evidence="3">Proteasome accessory factor B</fullName>
    </submittedName>
</protein>